<dbReference type="PANTHER" id="PTHR37540:SF5">
    <property type="entry name" value="TRANSCRIPTION FACTOR DOMAIN-CONTAINING PROTEIN"/>
    <property type="match status" value="1"/>
</dbReference>
<dbReference type="AlphaFoldDB" id="A0A9P4GPH9"/>
<keyword evidence="3" id="KW-1185">Reference proteome</keyword>
<reference evidence="2" key="1">
    <citation type="submission" date="2020-01" db="EMBL/GenBank/DDBJ databases">
        <authorList>
            <consortium name="DOE Joint Genome Institute"/>
            <person name="Haridas S."/>
            <person name="Albert R."/>
            <person name="Binder M."/>
            <person name="Bloem J."/>
            <person name="Labutti K."/>
            <person name="Salamov A."/>
            <person name="Andreopoulos B."/>
            <person name="Baker S.E."/>
            <person name="Barry K."/>
            <person name="Bills G."/>
            <person name="Bluhm B.H."/>
            <person name="Cannon C."/>
            <person name="Castanera R."/>
            <person name="Culley D.E."/>
            <person name="Daum C."/>
            <person name="Ezra D."/>
            <person name="Gonzalez J.B."/>
            <person name="Henrissat B."/>
            <person name="Kuo A."/>
            <person name="Liang C."/>
            <person name="Lipzen A."/>
            <person name="Lutzoni F."/>
            <person name="Magnuson J."/>
            <person name="Mondo S."/>
            <person name="Nolan M."/>
            <person name="Ohm R."/>
            <person name="Pangilinan J."/>
            <person name="Park H.-J."/>
            <person name="Ramirez L."/>
            <person name="Alfaro M."/>
            <person name="Sun H."/>
            <person name="Tritt A."/>
            <person name="Yoshinaga Y."/>
            <person name="Zwiers L.-H."/>
            <person name="Turgeon B.G."/>
            <person name="Goodwin S.B."/>
            <person name="Spatafora J.W."/>
            <person name="Crous P.W."/>
            <person name="Grigoriev I.V."/>
        </authorList>
    </citation>
    <scope>NUCLEOTIDE SEQUENCE</scope>
    <source>
        <strain evidence="2">CBS 394.84</strain>
    </source>
</reference>
<dbReference type="EMBL" id="ML976615">
    <property type="protein sequence ID" value="KAF1849031.1"/>
    <property type="molecule type" value="Genomic_DNA"/>
</dbReference>
<feature type="region of interest" description="Disordered" evidence="1">
    <location>
        <begin position="27"/>
        <end position="65"/>
    </location>
</feature>
<evidence type="ECO:0000313" key="2">
    <source>
        <dbReference type="EMBL" id="KAF1849031.1"/>
    </source>
</evidence>
<evidence type="ECO:0000313" key="3">
    <source>
        <dbReference type="Proteomes" id="UP000800039"/>
    </source>
</evidence>
<organism evidence="2 3">
    <name type="scientific">Cucurbitaria berberidis CBS 394.84</name>
    <dbReference type="NCBI Taxonomy" id="1168544"/>
    <lineage>
        <taxon>Eukaryota</taxon>
        <taxon>Fungi</taxon>
        <taxon>Dikarya</taxon>
        <taxon>Ascomycota</taxon>
        <taxon>Pezizomycotina</taxon>
        <taxon>Dothideomycetes</taxon>
        <taxon>Pleosporomycetidae</taxon>
        <taxon>Pleosporales</taxon>
        <taxon>Pleosporineae</taxon>
        <taxon>Cucurbitariaceae</taxon>
        <taxon>Cucurbitaria</taxon>
    </lineage>
</organism>
<feature type="compositionally biased region" description="Basic residues" evidence="1">
    <location>
        <begin position="40"/>
        <end position="50"/>
    </location>
</feature>
<proteinExistence type="predicted"/>
<dbReference type="PANTHER" id="PTHR37540">
    <property type="entry name" value="TRANSCRIPTION FACTOR (ACR-2), PUTATIVE-RELATED-RELATED"/>
    <property type="match status" value="1"/>
</dbReference>
<gene>
    <name evidence="2" type="ORF">K460DRAFT_330563</name>
</gene>
<dbReference type="RefSeq" id="XP_040791594.1">
    <property type="nucleotide sequence ID" value="XM_040930779.1"/>
</dbReference>
<name>A0A9P4GPH9_9PLEO</name>
<accession>A0A9P4GPH9</accession>
<sequence length="462" mass="52425">MSNQFEFISTDPSISLKPGKSSLIRSRCMQGKNKRESSRRSQRAIRRAAATHKAESSTKPDLPSVQAIPPSLNDFALIRFASDIDAEAQGLIFKAFTYNVANPPSPLDRCVDFDYIESASFQWYFSDAVFLHSILFVSYAINDLVLPSWDGQPGRKMVSHLRKTLALLARKMETINVHEDEAVLHVVINLALLAVIYDDWKAAAAHFAGLQKIVQLRGGVDFLRSRPKLHLKLDRLDLAWSLSSGNNPFFLLPITSWEPILQLRLSDSSLYQPPADWDIRLADLFRDFQLLAVTINENVRKHARYNAACFQTILSSLQSRLMYLESPHHDSIEELVRLSLLALLTTTFEVPGRKIPYIWVAKKIEKAYIGAIDSINKNSKALQLWLLMVVAISVTRAEEDWFREAWRAAGIAVNWAEAKKHLTNVIWIECIHDRAGKTVLQQLTITREAADWSMGMKSWDPI</sequence>
<dbReference type="OrthoDB" id="4158087at2759"/>
<dbReference type="GeneID" id="63848031"/>
<evidence type="ECO:0008006" key="4">
    <source>
        <dbReference type="Google" id="ProtNLM"/>
    </source>
</evidence>
<evidence type="ECO:0000256" key="1">
    <source>
        <dbReference type="SAM" id="MobiDB-lite"/>
    </source>
</evidence>
<protein>
    <recommendedName>
        <fullName evidence="4">Transcription factor domain-containing protein</fullName>
    </recommendedName>
</protein>
<comment type="caution">
    <text evidence="2">The sequence shown here is derived from an EMBL/GenBank/DDBJ whole genome shotgun (WGS) entry which is preliminary data.</text>
</comment>
<dbReference type="Proteomes" id="UP000800039">
    <property type="component" value="Unassembled WGS sequence"/>
</dbReference>